<name>A0A420FWI9_9SPHI</name>
<dbReference type="Gene3D" id="3.20.80.10">
    <property type="entry name" value="Regulatory factor, effector binding domain"/>
    <property type="match status" value="1"/>
</dbReference>
<dbReference type="InterPro" id="IPR011256">
    <property type="entry name" value="Reg_factor_effector_dom_sf"/>
</dbReference>
<reference evidence="2 3" key="1">
    <citation type="submission" date="2016-07" db="EMBL/GenBank/DDBJ databases">
        <title>Genome analysis of Sphingobacterium siyangense T12B17.</title>
        <authorList>
            <person name="Xu D."/>
            <person name="Su Y."/>
            <person name="Zheng S."/>
        </authorList>
    </citation>
    <scope>NUCLEOTIDE SEQUENCE [LARGE SCALE GENOMIC DNA]</scope>
    <source>
        <strain evidence="2 3">T12B17</strain>
    </source>
</reference>
<dbReference type="Proteomes" id="UP000286402">
    <property type="component" value="Unassembled WGS sequence"/>
</dbReference>
<dbReference type="RefSeq" id="WP_120334354.1">
    <property type="nucleotide sequence ID" value="NZ_DAMBKY010000011.1"/>
</dbReference>
<protein>
    <submittedName>
        <fullName evidence="2">Transcriptional regulator</fullName>
    </submittedName>
</protein>
<sequence>MKNQTIPSFSIIGLAIRTSNQDGQAAKDIPELWARFFKEDVLSRIPNKISSELYCIYTEYEKDHTLPYTTFLGCKVSNLEEVPEDLDGIHIAENHYQHFTAEGSLEDGIVYETWQKIWNSDLPRTYAADFEIYGEKAQNPKDAKVDIFIGIQ</sequence>
<proteinExistence type="predicted"/>
<evidence type="ECO:0000259" key="1">
    <source>
        <dbReference type="SMART" id="SM00871"/>
    </source>
</evidence>
<dbReference type="SMART" id="SM00871">
    <property type="entry name" value="AraC_E_bind"/>
    <property type="match status" value="1"/>
</dbReference>
<comment type="caution">
    <text evidence="2">The sequence shown here is derived from an EMBL/GenBank/DDBJ whole genome shotgun (WGS) entry which is preliminary data.</text>
</comment>
<accession>A0A420FWI9</accession>
<evidence type="ECO:0000313" key="3">
    <source>
        <dbReference type="Proteomes" id="UP000286402"/>
    </source>
</evidence>
<evidence type="ECO:0000313" key="2">
    <source>
        <dbReference type="EMBL" id="RKF37312.1"/>
    </source>
</evidence>
<dbReference type="AlphaFoldDB" id="A0A420FWI9"/>
<feature type="domain" description="AraC effector-binding" evidence="1">
    <location>
        <begin position="1"/>
        <end position="152"/>
    </location>
</feature>
<dbReference type="InterPro" id="IPR029441">
    <property type="entry name" value="Cass2"/>
</dbReference>
<gene>
    <name evidence="2" type="ORF">BCY89_06640</name>
</gene>
<dbReference type="EMBL" id="MCAQ01000012">
    <property type="protein sequence ID" value="RKF37312.1"/>
    <property type="molecule type" value="Genomic_DNA"/>
</dbReference>
<dbReference type="InterPro" id="IPR053182">
    <property type="entry name" value="YobU-like_regulator"/>
</dbReference>
<dbReference type="PANTHER" id="PTHR36444">
    <property type="entry name" value="TRANSCRIPTIONAL REGULATOR PROTEIN YOBU-RELATED"/>
    <property type="match status" value="1"/>
</dbReference>
<dbReference type="Pfam" id="PF14526">
    <property type="entry name" value="Cass2"/>
    <property type="match status" value="1"/>
</dbReference>
<dbReference type="InterPro" id="IPR010499">
    <property type="entry name" value="AraC_E-bd"/>
</dbReference>
<dbReference type="PANTHER" id="PTHR36444:SF2">
    <property type="entry name" value="TRANSCRIPTIONAL REGULATOR PROTEIN YOBU-RELATED"/>
    <property type="match status" value="1"/>
</dbReference>
<dbReference type="SUPFAM" id="SSF55136">
    <property type="entry name" value="Probable bacterial effector-binding domain"/>
    <property type="match status" value="1"/>
</dbReference>
<keyword evidence="3" id="KW-1185">Reference proteome</keyword>
<organism evidence="2 3">
    <name type="scientific">Sphingobacterium siyangense</name>
    <dbReference type="NCBI Taxonomy" id="459529"/>
    <lineage>
        <taxon>Bacteria</taxon>
        <taxon>Pseudomonadati</taxon>
        <taxon>Bacteroidota</taxon>
        <taxon>Sphingobacteriia</taxon>
        <taxon>Sphingobacteriales</taxon>
        <taxon>Sphingobacteriaceae</taxon>
        <taxon>Sphingobacterium</taxon>
    </lineage>
</organism>